<gene>
    <name evidence="2" type="ORF">C8F04DRAFT_1160246</name>
</gene>
<evidence type="ECO:0000313" key="2">
    <source>
        <dbReference type="EMBL" id="KAJ7016621.1"/>
    </source>
</evidence>
<dbReference type="Proteomes" id="UP001218188">
    <property type="component" value="Unassembled WGS sequence"/>
</dbReference>
<dbReference type="EMBL" id="JARJCM010000480">
    <property type="protein sequence ID" value="KAJ7016621.1"/>
    <property type="molecule type" value="Genomic_DNA"/>
</dbReference>
<organism evidence="2 3">
    <name type="scientific">Mycena alexandri</name>
    <dbReference type="NCBI Taxonomy" id="1745969"/>
    <lineage>
        <taxon>Eukaryota</taxon>
        <taxon>Fungi</taxon>
        <taxon>Dikarya</taxon>
        <taxon>Basidiomycota</taxon>
        <taxon>Agaricomycotina</taxon>
        <taxon>Agaricomycetes</taxon>
        <taxon>Agaricomycetidae</taxon>
        <taxon>Agaricales</taxon>
        <taxon>Marasmiineae</taxon>
        <taxon>Mycenaceae</taxon>
        <taxon>Mycena</taxon>
    </lineage>
</organism>
<reference evidence="2" key="1">
    <citation type="submission" date="2023-03" db="EMBL/GenBank/DDBJ databases">
        <title>Massive genome expansion in bonnet fungi (Mycena s.s.) driven by repeated elements and novel gene families across ecological guilds.</title>
        <authorList>
            <consortium name="Lawrence Berkeley National Laboratory"/>
            <person name="Harder C.B."/>
            <person name="Miyauchi S."/>
            <person name="Viragh M."/>
            <person name="Kuo A."/>
            <person name="Thoen E."/>
            <person name="Andreopoulos B."/>
            <person name="Lu D."/>
            <person name="Skrede I."/>
            <person name="Drula E."/>
            <person name="Henrissat B."/>
            <person name="Morin E."/>
            <person name="Kohler A."/>
            <person name="Barry K."/>
            <person name="LaButti K."/>
            <person name="Morin E."/>
            <person name="Salamov A."/>
            <person name="Lipzen A."/>
            <person name="Mereny Z."/>
            <person name="Hegedus B."/>
            <person name="Baldrian P."/>
            <person name="Stursova M."/>
            <person name="Weitz H."/>
            <person name="Taylor A."/>
            <person name="Grigoriev I.V."/>
            <person name="Nagy L.G."/>
            <person name="Martin F."/>
            <person name="Kauserud H."/>
        </authorList>
    </citation>
    <scope>NUCLEOTIDE SEQUENCE</scope>
    <source>
        <strain evidence="2">CBHHK200</strain>
    </source>
</reference>
<evidence type="ECO:0000256" key="1">
    <source>
        <dbReference type="SAM" id="MobiDB-lite"/>
    </source>
</evidence>
<proteinExistence type="predicted"/>
<evidence type="ECO:0000313" key="3">
    <source>
        <dbReference type="Proteomes" id="UP001218188"/>
    </source>
</evidence>
<name>A0AAD6RWC2_9AGAR</name>
<feature type="region of interest" description="Disordered" evidence="1">
    <location>
        <begin position="1"/>
        <end position="23"/>
    </location>
</feature>
<protein>
    <submittedName>
        <fullName evidence="2">Uncharacterized protein</fullName>
    </submittedName>
</protein>
<keyword evidence="3" id="KW-1185">Reference proteome</keyword>
<dbReference type="AlphaFoldDB" id="A0AAD6RWC2"/>
<sequence length="226" mass="24777">MSLGGSIASAGAGASSESKDAVPARGCGSDWVGAGVWNARRCHRHYPFGDTLGQRRTFFSTMGAAAPGLSAFTRRILVCAGISTGRDEARPAGFPYSDWRCRLGGRCLHLIADVEKSRDTRLSDVTHRTIHLFTELSFHPMPSTFFASCIRPGCLLHAWLFSWFVDSPSAPFGVRFVALALIRAHRQVALECWLRPPSLQSRHSGWICGGESRRCVLQRCGVELEL</sequence>
<accession>A0AAD6RWC2</accession>
<feature type="compositionally biased region" description="Low complexity" evidence="1">
    <location>
        <begin position="1"/>
        <end position="16"/>
    </location>
</feature>
<comment type="caution">
    <text evidence="2">The sequence shown here is derived from an EMBL/GenBank/DDBJ whole genome shotgun (WGS) entry which is preliminary data.</text>
</comment>